<evidence type="ECO:0000256" key="1">
    <source>
        <dbReference type="ARBA" id="ARBA00007572"/>
    </source>
</evidence>
<dbReference type="AlphaFoldDB" id="A0AAU7JEA6"/>
<dbReference type="Gene3D" id="3.30.1490.70">
    <property type="match status" value="1"/>
</dbReference>
<dbReference type="SUPFAM" id="SSF56091">
    <property type="entry name" value="DNA ligase/mRNA capping enzyme, catalytic domain"/>
    <property type="match status" value="1"/>
</dbReference>
<dbReference type="InterPro" id="IPR050191">
    <property type="entry name" value="ATP-dep_DNA_ligase"/>
</dbReference>
<dbReference type="GO" id="GO:0003910">
    <property type="term" value="F:DNA ligase (ATP) activity"/>
    <property type="evidence" value="ECO:0007669"/>
    <property type="project" value="InterPro"/>
</dbReference>
<dbReference type="InterPro" id="IPR012310">
    <property type="entry name" value="DNA_ligase_ATP-dep_cent"/>
</dbReference>
<protein>
    <recommendedName>
        <fullName evidence="3">ATP-dependent DNA ligase family profile domain-containing protein</fullName>
    </recommendedName>
</protein>
<dbReference type="PROSITE" id="PS50160">
    <property type="entry name" value="DNA_LIGASE_A3"/>
    <property type="match status" value="1"/>
</dbReference>
<keyword evidence="2" id="KW-0436">Ligase</keyword>
<name>A0AAU7JEA6_9HYPH</name>
<dbReference type="GO" id="GO:0006281">
    <property type="term" value="P:DNA repair"/>
    <property type="evidence" value="ECO:0007669"/>
    <property type="project" value="InterPro"/>
</dbReference>
<gene>
    <name evidence="4" type="ORF">ABEG18_22080</name>
</gene>
<dbReference type="Pfam" id="PF01068">
    <property type="entry name" value="DNA_ligase_A_M"/>
    <property type="match status" value="1"/>
</dbReference>
<organism evidence="4">
    <name type="scientific">Alsobacter sp. KACC 23698</name>
    <dbReference type="NCBI Taxonomy" id="3149229"/>
    <lineage>
        <taxon>Bacteria</taxon>
        <taxon>Pseudomonadati</taxon>
        <taxon>Pseudomonadota</taxon>
        <taxon>Alphaproteobacteria</taxon>
        <taxon>Hyphomicrobiales</taxon>
        <taxon>Alsobacteraceae</taxon>
        <taxon>Alsobacter</taxon>
    </lineage>
</organism>
<reference evidence="4" key="1">
    <citation type="submission" date="2024-05" db="EMBL/GenBank/DDBJ databases">
        <authorList>
            <person name="Kim S."/>
            <person name="Heo J."/>
            <person name="Choi H."/>
            <person name="Choi Y."/>
            <person name="Kwon S.-W."/>
            <person name="Kim Y."/>
        </authorList>
    </citation>
    <scope>NUCLEOTIDE SEQUENCE</scope>
    <source>
        <strain evidence="4">KACC 23698</strain>
    </source>
</reference>
<proteinExistence type="inferred from homology"/>
<evidence type="ECO:0000256" key="2">
    <source>
        <dbReference type="ARBA" id="ARBA00022598"/>
    </source>
</evidence>
<feature type="domain" description="ATP-dependent DNA ligase family profile" evidence="3">
    <location>
        <begin position="114"/>
        <end position="197"/>
    </location>
</feature>
<dbReference type="EMBL" id="CP157484">
    <property type="protein sequence ID" value="XBO38364.1"/>
    <property type="molecule type" value="Genomic_DNA"/>
</dbReference>
<evidence type="ECO:0000313" key="4">
    <source>
        <dbReference type="EMBL" id="XBO38364.1"/>
    </source>
</evidence>
<accession>A0AAU7JEA6</accession>
<sequence length="207" mass="23227">MRPPIPAHKRRTPPGFIAPCLACPADRVPKCPLWIHQPKHDGFRMICRREGPQARLWSRNALNWTQRLPRIAGGLLELPCRSCVLDGEAVVQLPDGRDDFHALRSAAGARNAMLMAFDLLELDGRDLRALPLEERRAELRRLVEAGPVDGVAFVDAIDEDGEALFRHACRLGLEGIISKRRDSPYRSGRSQAWLKSKCAGYVRHGEQ</sequence>
<dbReference type="GO" id="GO:0006310">
    <property type="term" value="P:DNA recombination"/>
    <property type="evidence" value="ECO:0007669"/>
    <property type="project" value="InterPro"/>
</dbReference>
<dbReference type="PANTHER" id="PTHR45674">
    <property type="entry name" value="DNA LIGASE 1/3 FAMILY MEMBER"/>
    <property type="match status" value="1"/>
</dbReference>
<comment type="similarity">
    <text evidence="1">Belongs to the ATP-dependent DNA ligase family.</text>
</comment>
<dbReference type="CDD" id="cd07906">
    <property type="entry name" value="Adenylation_DNA_ligase_LigD_LigC"/>
    <property type="match status" value="1"/>
</dbReference>
<evidence type="ECO:0000259" key="3">
    <source>
        <dbReference type="PROSITE" id="PS50160"/>
    </source>
</evidence>
<dbReference type="Gene3D" id="3.30.470.30">
    <property type="entry name" value="DNA ligase/mRNA capping enzyme"/>
    <property type="match status" value="1"/>
</dbReference>
<dbReference type="GO" id="GO:0005524">
    <property type="term" value="F:ATP binding"/>
    <property type="evidence" value="ECO:0007669"/>
    <property type="project" value="InterPro"/>
</dbReference>
<dbReference type="PANTHER" id="PTHR45674:SF4">
    <property type="entry name" value="DNA LIGASE 1"/>
    <property type="match status" value="1"/>
</dbReference>